<organism evidence="1 2">
    <name type="scientific">Polytolypa hystricis (strain UAMH7299)</name>
    <dbReference type="NCBI Taxonomy" id="1447883"/>
    <lineage>
        <taxon>Eukaryota</taxon>
        <taxon>Fungi</taxon>
        <taxon>Dikarya</taxon>
        <taxon>Ascomycota</taxon>
        <taxon>Pezizomycotina</taxon>
        <taxon>Eurotiomycetes</taxon>
        <taxon>Eurotiomycetidae</taxon>
        <taxon>Onygenales</taxon>
        <taxon>Onygenales incertae sedis</taxon>
        <taxon>Polytolypa</taxon>
    </lineage>
</organism>
<sequence length="258" mass="28632">MATLTYQYLRFLFKIDFIIPDYSVEPERRKEDGDWKPPMTPRAITTVGTTNWRRWTPTGVSSVNSPGNSDFQVCSLFYNSETTQFLGVPFDCRKQGVQALVNSRGPRCGWRRITFDHLEPEGSGAALSVMAFDAEQHVLAATGSENWIPQLLPPSYNQNEFDYSTRLVTGLAGDLSLFIALAAFSRVAPTNGQMASAVLEVISWSFKPPHWIPHPFTDGKVHGHGVVVSIRLDPAYPQITASMLNDFQRGANGPILAP</sequence>
<dbReference type="AlphaFoldDB" id="A0A2B7YZX5"/>
<dbReference type="EMBL" id="PDNA01000009">
    <property type="protein sequence ID" value="PGH27236.1"/>
    <property type="molecule type" value="Genomic_DNA"/>
</dbReference>
<proteinExistence type="predicted"/>
<gene>
    <name evidence="1" type="ORF">AJ80_01193</name>
</gene>
<keyword evidence="2" id="KW-1185">Reference proteome</keyword>
<evidence type="ECO:0000313" key="1">
    <source>
        <dbReference type="EMBL" id="PGH27236.1"/>
    </source>
</evidence>
<dbReference type="STRING" id="1447883.A0A2B7YZX5"/>
<name>A0A2B7YZX5_POLH7</name>
<dbReference type="OrthoDB" id="5243686at2759"/>
<reference evidence="1 2" key="1">
    <citation type="submission" date="2017-10" db="EMBL/GenBank/DDBJ databases">
        <title>Comparative genomics in systemic dimorphic fungi from Ajellomycetaceae.</title>
        <authorList>
            <person name="Munoz J.F."/>
            <person name="Mcewen J.G."/>
            <person name="Clay O.K."/>
            <person name="Cuomo C.A."/>
        </authorList>
    </citation>
    <scope>NUCLEOTIDE SEQUENCE [LARGE SCALE GENOMIC DNA]</scope>
    <source>
        <strain evidence="1 2">UAMH7299</strain>
    </source>
</reference>
<dbReference type="Proteomes" id="UP000224634">
    <property type="component" value="Unassembled WGS sequence"/>
</dbReference>
<comment type="caution">
    <text evidence="1">The sequence shown here is derived from an EMBL/GenBank/DDBJ whole genome shotgun (WGS) entry which is preliminary data.</text>
</comment>
<accession>A0A2B7YZX5</accession>
<evidence type="ECO:0000313" key="2">
    <source>
        <dbReference type="Proteomes" id="UP000224634"/>
    </source>
</evidence>
<protein>
    <submittedName>
        <fullName evidence="1">Uncharacterized protein</fullName>
    </submittedName>
</protein>